<keyword evidence="3" id="KW-1185">Reference proteome</keyword>
<feature type="transmembrane region" description="Helical" evidence="1">
    <location>
        <begin position="76"/>
        <end position="97"/>
    </location>
</feature>
<feature type="transmembrane region" description="Helical" evidence="1">
    <location>
        <begin position="15"/>
        <end position="38"/>
    </location>
</feature>
<proteinExistence type="predicted"/>
<evidence type="ECO:0000313" key="2">
    <source>
        <dbReference type="EMBL" id="KAK7602670.1"/>
    </source>
</evidence>
<dbReference type="AlphaFoldDB" id="A0AAN9TP64"/>
<evidence type="ECO:0000313" key="3">
    <source>
        <dbReference type="Proteomes" id="UP001367676"/>
    </source>
</evidence>
<dbReference type="Proteomes" id="UP001367676">
    <property type="component" value="Unassembled WGS sequence"/>
</dbReference>
<dbReference type="EMBL" id="JBBCAQ010000007">
    <property type="protein sequence ID" value="KAK7602670.1"/>
    <property type="molecule type" value="Genomic_DNA"/>
</dbReference>
<feature type="transmembrane region" description="Helical" evidence="1">
    <location>
        <begin position="109"/>
        <end position="127"/>
    </location>
</feature>
<comment type="caution">
    <text evidence="2">The sequence shown here is derived from an EMBL/GenBank/DDBJ whole genome shotgun (WGS) entry which is preliminary data.</text>
</comment>
<keyword evidence="1" id="KW-0812">Transmembrane</keyword>
<evidence type="ECO:0000256" key="1">
    <source>
        <dbReference type="SAM" id="Phobius"/>
    </source>
</evidence>
<reference evidence="2 3" key="1">
    <citation type="submission" date="2024-03" db="EMBL/GenBank/DDBJ databases">
        <title>Adaptation during the transition from Ophiocordyceps entomopathogen to insect associate is accompanied by gene loss and intensified selection.</title>
        <authorList>
            <person name="Ward C.M."/>
            <person name="Onetto C.A."/>
            <person name="Borneman A.R."/>
        </authorList>
    </citation>
    <scope>NUCLEOTIDE SEQUENCE [LARGE SCALE GENOMIC DNA]</scope>
    <source>
        <strain evidence="2">AWRI1</strain>
        <tissue evidence="2">Single Adult Female</tissue>
    </source>
</reference>
<keyword evidence="1" id="KW-1133">Transmembrane helix</keyword>
<sequence length="217" mass="25762">MVLTEYKLFFEQTLYIYKIDILMYALNACLIGHSLMIVHKKRQLFVRLHQQITDCELLDDGFFDQCQILLRKNFKFWATFFVLSTSLTILIPLLVAFLTEAEFGTLPTLFFPFLLPWASNTITMYACTMFIQMVLAVIPLFVIATSIFLSLYFEVLLIAMCEYMKKKISIWDQNNKKRRRDLSWNYSDGAKIKFNPQECPEIEELQHIFRTHQFMKK</sequence>
<keyword evidence="1" id="KW-0472">Membrane</keyword>
<feature type="transmembrane region" description="Helical" evidence="1">
    <location>
        <begin position="134"/>
        <end position="160"/>
    </location>
</feature>
<gene>
    <name evidence="2" type="ORF">V9T40_006644</name>
</gene>
<organism evidence="2 3">
    <name type="scientific">Parthenolecanium corni</name>
    <dbReference type="NCBI Taxonomy" id="536013"/>
    <lineage>
        <taxon>Eukaryota</taxon>
        <taxon>Metazoa</taxon>
        <taxon>Ecdysozoa</taxon>
        <taxon>Arthropoda</taxon>
        <taxon>Hexapoda</taxon>
        <taxon>Insecta</taxon>
        <taxon>Pterygota</taxon>
        <taxon>Neoptera</taxon>
        <taxon>Paraneoptera</taxon>
        <taxon>Hemiptera</taxon>
        <taxon>Sternorrhyncha</taxon>
        <taxon>Coccoidea</taxon>
        <taxon>Coccidae</taxon>
        <taxon>Parthenolecanium</taxon>
    </lineage>
</organism>
<name>A0AAN9TP64_9HEMI</name>
<accession>A0AAN9TP64</accession>
<protein>
    <submittedName>
        <fullName evidence="2">Uncharacterized protein</fullName>
    </submittedName>
</protein>